<feature type="non-terminal residue" evidence="1">
    <location>
        <position position="162"/>
    </location>
</feature>
<accession>A0ABW3MSF0</accession>
<name>A0ABW3MSF0_9PSEU</name>
<dbReference type="Proteomes" id="UP001597045">
    <property type="component" value="Unassembled WGS sequence"/>
</dbReference>
<sequence length="162" mass="18192">MLDDLTAAHLINEQLPGRYVFHDLLRAYATELGVEDADEARGRLLDHYLTLADTASTLLFPYRDRMPMPEPRAGVVVEPIADNFEAAELLTVERPVFMVVAAYAVRNGFPDHAWRIAHAVEIILDRQGRWRDQMTLQTIAITAATDDRTALANAHRSYGYAA</sequence>
<evidence type="ECO:0000313" key="1">
    <source>
        <dbReference type="EMBL" id="MFD1052430.1"/>
    </source>
</evidence>
<organism evidence="1 2">
    <name type="scientific">Kibdelosporangium lantanae</name>
    <dbReference type="NCBI Taxonomy" id="1497396"/>
    <lineage>
        <taxon>Bacteria</taxon>
        <taxon>Bacillati</taxon>
        <taxon>Actinomycetota</taxon>
        <taxon>Actinomycetes</taxon>
        <taxon>Pseudonocardiales</taxon>
        <taxon>Pseudonocardiaceae</taxon>
        <taxon>Kibdelosporangium</taxon>
    </lineage>
</organism>
<reference evidence="2" key="1">
    <citation type="journal article" date="2019" name="Int. J. Syst. Evol. Microbiol.">
        <title>The Global Catalogue of Microorganisms (GCM) 10K type strain sequencing project: providing services to taxonomists for standard genome sequencing and annotation.</title>
        <authorList>
            <consortium name="The Broad Institute Genomics Platform"/>
            <consortium name="The Broad Institute Genome Sequencing Center for Infectious Disease"/>
            <person name="Wu L."/>
            <person name="Ma J."/>
        </authorList>
    </citation>
    <scope>NUCLEOTIDE SEQUENCE [LARGE SCALE GENOMIC DNA]</scope>
    <source>
        <strain evidence="2">JCM 31486</strain>
    </source>
</reference>
<proteinExistence type="predicted"/>
<evidence type="ECO:0000313" key="2">
    <source>
        <dbReference type="Proteomes" id="UP001597045"/>
    </source>
</evidence>
<comment type="caution">
    <text evidence="1">The sequence shown here is derived from an EMBL/GenBank/DDBJ whole genome shotgun (WGS) entry which is preliminary data.</text>
</comment>
<gene>
    <name evidence="1" type="ORF">ACFQ1S_46015</name>
</gene>
<keyword evidence="2" id="KW-1185">Reference proteome</keyword>
<dbReference type="EMBL" id="JBHTIS010004411">
    <property type="protein sequence ID" value="MFD1052430.1"/>
    <property type="molecule type" value="Genomic_DNA"/>
</dbReference>
<protein>
    <submittedName>
        <fullName evidence="1">AfsR family transcriptional regulator</fullName>
    </submittedName>
</protein>